<dbReference type="EMBL" id="JAZDUA010000070">
    <property type="protein sequence ID" value="KAK7869722.1"/>
    <property type="molecule type" value="Genomic_DNA"/>
</dbReference>
<evidence type="ECO:0000313" key="3">
    <source>
        <dbReference type="Proteomes" id="UP001378592"/>
    </source>
</evidence>
<dbReference type="AlphaFoldDB" id="A0AAN9VXP1"/>
<protein>
    <submittedName>
        <fullName evidence="2">Uncharacterized protein</fullName>
    </submittedName>
</protein>
<gene>
    <name evidence="2" type="ORF">R5R35_011791</name>
</gene>
<evidence type="ECO:0000313" key="2">
    <source>
        <dbReference type="EMBL" id="KAK7869722.1"/>
    </source>
</evidence>
<feature type="region of interest" description="Disordered" evidence="1">
    <location>
        <begin position="1"/>
        <end position="48"/>
    </location>
</feature>
<dbReference type="Proteomes" id="UP001378592">
    <property type="component" value="Unassembled WGS sequence"/>
</dbReference>
<reference evidence="2 3" key="1">
    <citation type="submission" date="2024-03" db="EMBL/GenBank/DDBJ databases">
        <title>The genome assembly and annotation of the cricket Gryllus longicercus Weissman &amp; Gray.</title>
        <authorList>
            <person name="Szrajer S."/>
            <person name="Gray D."/>
            <person name="Ylla G."/>
        </authorList>
    </citation>
    <scope>NUCLEOTIDE SEQUENCE [LARGE SCALE GENOMIC DNA]</scope>
    <source>
        <strain evidence="2">DAG 2021-001</strain>
        <tissue evidence="2">Whole body minus gut</tissue>
    </source>
</reference>
<evidence type="ECO:0000256" key="1">
    <source>
        <dbReference type="SAM" id="MobiDB-lite"/>
    </source>
</evidence>
<comment type="caution">
    <text evidence="2">The sequence shown here is derived from an EMBL/GenBank/DDBJ whole genome shotgun (WGS) entry which is preliminary data.</text>
</comment>
<feature type="compositionally biased region" description="Polar residues" evidence="1">
    <location>
        <begin position="9"/>
        <end position="26"/>
    </location>
</feature>
<name>A0AAN9VXP1_9ORTH</name>
<accession>A0AAN9VXP1</accession>
<keyword evidence="3" id="KW-1185">Reference proteome</keyword>
<sequence length="68" mass="7580">MAVDGGAGQYSTGSGRRQSWQWTRDGQWTEGDRRRAEDWTAGAGSTRRAADVDYVCCSNKNDSLMKMM</sequence>
<proteinExistence type="predicted"/>
<organism evidence="2 3">
    <name type="scientific">Gryllus longicercus</name>
    <dbReference type="NCBI Taxonomy" id="2509291"/>
    <lineage>
        <taxon>Eukaryota</taxon>
        <taxon>Metazoa</taxon>
        <taxon>Ecdysozoa</taxon>
        <taxon>Arthropoda</taxon>
        <taxon>Hexapoda</taxon>
        <taxon>Insecta</taxon>
        <taxon>Pterygota</taxon>
        <taxon>Neoptera</taxon>
        <taxon>Polyneoptera</taxon>
        <taxon>Orthoptera</taxon>
        <taxon>Ensifera</taxon>
        <taxon>Gryllidea</taxon>
        <taxon>Grylloidea</taxon>
        <taxon>Gryllidae</taxon>
        <taxon>Gryllinae</taxon>
        <taxon>Gryllus</taxon>
    </lineage>
</organism>